<dbReference type="EMBL" id="FLQY01000196">
    <property type="protein sequence ID" value="SBT08436.1"/>
    <property type="molecule type" value="Genomic_DNA"/>
</dbReference>
<keyword evidence="2" id="KW-1185">Reference proteome</keyword>
<reference evidence="1 2" key="1">
    <citation type="submission" date="2016-06" db="EMBL/GenBank/DDBJ databases">
        <authorList>
            <person name="Kjaerup R.B."/>
            <person name="Dalgaard T.S."/>
            <person name="Juul-Madsen H.R."/>
        </authorList>
    </citation>
    <scope>NUCLEOTIDE SEQUENCE [LARGE SCALE GENOMIC DNA]</scope>
    <source>
        <strain evidence="1">2</strain>
    </source>
</reference>
<gene>
    <name evidence="1" type="ORF">PROAA_2750003</name>
</gene>
<accession>A0A1A8XUN4</accession>
<evidence type="ECO:0000313" key="2">
    <source>
        <dbReference type="Proteomes" id="UP000199600"/>
    </source>
</evidence>
<proteinExistence type="predicted"/>
<evidence type="ECO:0000313" key="1">
    <source>
        <dbReference type="EMBL" id="SBT08436.1"/>
    </source>
</evidence>
<dbReference type="Proteomes" id="UP000199600">
    <property type="component" value="Unassembled WGS sequence"/>
</dbReference>
<dbReference type="AlphaFoldDB" id="A0A1A8XUN4"/>
<organism evidence="1 2">
    <name type="scientific">Candidatus Propionivibrio aalborgensis</name>
    <dbReference type="NCBI Taxonomy" id="1860101"/>
    <lineage>
        <taxon>Bacteria</taxon>
        <taxon>Pseudomonadati</taxon>
        <taxon>Pseudomonadota</taxon>
        <taxon>Betaproteobacteria</taxon>
        <taxon>Rhodocyclales</taxon>
        <taxon>Rhodocyclaceae</taxon>
        <taxon>Propionivibrio</taxon>
    </lineage>
</organism>
<protein>
    <submittedName>
        <fullName evidence="1">Uncharacterized protein</fullName>
    </submittedName>
</protein>
<name>A0A1A8XUN4_9RHOO</name>
<sequence length="32" mass="3608">MRYDVGFSGRIMGESSHLHIATPRRPLIYCSG</sequence>